<protein>
    <submittedName>
        <fullName evidence="7">FTP domain-containing protein</fullName>
    </submittedName>
</protein>
<feature type="region of interest" description="Disordered" evidence="4">
    <location>
        <begin position="2077"/>
        <end position="2127"/>
    </location>
</feature>
<dbReference type="Gene3D" id="3.90.1150.10">
    <property type="entry name" value="Aspartate Aminotransferase, domain 1"/>
    <property type="match status" value="1"/>
</dbReference>
<feature type="region of interest" description="Disordered" evidence="4">
    <location>
        <begin position="344"/>
        <end position="366"/>
    </location>
</feature>
<reference evidence="7" key="1">
    <citation type="submission" date="2016-11" db="UniProtKB">
        <authorList>
            <consortium name="WormBaseParasite"/>
        </authorList>
    </citation>
    <scope>IDENTIFICATION</scope>
</reference>
<feature type="compositionally biased region" description="Low complexity" evidence="4">
    <location>
        <begin position="2093"/>
        <end position="2127"/>
    </location>
</feature>
<dbReference type="PANTHER" id="PTHR43686">
    <property type="entry name" value="SULFURTRANSFERASE-RELATED"/>
    <property type="match status" value="1"/>
</dbReference>
<keyword evidence="2" id="KW-0106">Calcium</keyword>
<feature type="compositionally biased region" description="Pro residues" evidence="4">
    <location>
        <begin position="2200"/>
        <end position="2213"/>
    </location>
</feature>
<evidence type="ECO:0000313" key="6">
    <source>
        <dbReference type="Proteomes" id="UP000095280"/>
    </source>
</evidence>
<sequence length="2779" mass="300056">RIFEAKLVSDAKGQHKAAVPAEPERRGQADVVAAVPGGRAQPPPVGTVGVHRRHQAVEVQQLGGDRWRLGCGGGQLSGIRQQLQRQPQPHRVQIPHQLVLHQSLAAVDTGQESGVDEVGIVAAEAPLSQPSAAVEPAASYTSLSSLGRGRDSLLCSSTSSWRTRRCRQFESSAAVSAGHSAPSMSSFRMSTTVSGPPARVLEGVHSPVGAGQEPGLGVETDAVELHSAESSSVIAQLHTLSTPNDTDRQWPGLGRNGPARQTDQPPSPFGPKRLLELESSFSDAAAADSPATLMVAPSANRCTTCGWRRVGTGAVASPAAKPASCFNPLSCSSKLPTHLRMRNDAHNNGRQNAANGAKAGRNAGQNGRKLGRQVQVIYLPAGHGETGAANAQVEEHNGDVALLHSGQRVAAHRLDAEACRIGSSDDLTEKEKLAFVNIFLTFVSEQGDFSSTMSATMPPRIQQRTFSRCGVAENMPFCFVQKFNNGVSKGKRTSTMEKLNMFRKAGSFVSRKKNIQLRTKWHTITAHTGKLLDHLVSARHDQLFLVVLYRGIELGTLVDEQEPKEEPDEAEDGVDVEHVLPVGVVGDHAVQGKSDDGTGVHACGCSPVMQNDAKELRCILGDQSFTILYMVTAGHLGDQEADVEDGVQHADHGGRPVDVRQLLRPLAAADLLVRRLVQDGDDRDGDVHPHGVDDHHAEEAQEADNVALADDALGVQLVHQARLVVAFVWRRRGRFFLGLLGCHDVQPTAQPPLLRGASEGCRISPHLKHWPESSVNPPPAPVRKSYFTRLSFVAGHNFDTDQPSTGMRRQYRPSNQQVKNHRPPIMLDKYKEVPVFVGSRIPLPRKQCSQTPPRSQPHQQSQRHQYPIRNRQNQQRIRTSGSTSHLPDIARIEHQQQQHHHQASPSVHSSVSRSFSGALNYELDCSGYVTKAQYFEKKLESVTDDWRRAEALSSARCKMDYLFRNMIGSDACFVGPYGLRKVIFCDFSATGRNSEIPKFALNDGGFSTPPGSRSHLRCIEDFLQASVLPFVAAPAPAGGAASRQTGRFLADADRQIRKALQLGVTDFAVQHVGWSVGDASRCLADWLAAALRRRRCDQTGRRRRQRQPRLGLLVGPYDCDVPEGVGDASGATQRHWRRLAFASARLSAASLNSPTSALDRLADDAGCRRVVALVGAACDVTGAAEPLAAAAALASAVRSRGGLLVWDLASAGAGAAGALASIGALDAALLAPDRLLGGGGSAGLLVADGRRLREFVEGLEAEAEAEDEGEEDAGDWDGGSCLVSAPAEEAAADYGDGEMDGLVGRIRCGLAFKLRRSVGEAEIRDRECELVRWAWEVLQPMKSLVLLGSRRQARQPIFAFFVRPAQFAGRLLHHGFVAALLSDLYGVQCRLRPLRGSCHLADLIRHSDQRLAMQFEYFLGHHEGRRPAAVCIDLPYFYPNKTVAYIFEALEMVSKHGWKLLPEYELEPDSGAWRHRDFVTRQCSLQDCFFAFNEAVDVSRQFMNHPTVEGLDTMARRAEIVLLSAEERIMKRLSDRPAGGGGGYQPLIEYGFSQDEHSCRCLAPFTIATDPVAREELFFSQKPSQHHGQAAHNPPRPAPAMSQRQRKAQLVSRVPAVISGPNSQEEQRLRLSLAQLEQQQLSQEASDTTWMKQFAIRQTLHLQSLHRLGYSRSLDILPDCLLTGYGDSLISVAKQPLLGRIAALSQQQKRLRREREGIRRSVSLGYSGGSDLLTKTTATDAEGSNGGESGGLDSLSSSFGAGDSKFPSLSSSMTSRPIRDREKNSPRPIRVDQAAQPMKSDQAAQPMRGDLAAQPIRNDLASWPMRRNLAAQPMRVDQTAQPITSPLRLPQLDPRFLRLVDSLERKSAWKRRYVPPAALPSGGQQGNSLEELTLAALLLPSLSAASAQLSANSCSQSSDWSSGSVCGKAIDGNTNRNWNGGSCTATDDNNGWWEAQFDVTVRVDFVSLWNRADCCPHRLGNFQLLMDGTECASYSTSTPESVFNVSCGAGGRRLRVQTRAGDVLTICEIKIFGIVVFRYSLSYSWFQRSVRRWCLNRLEQPECPLWQESESHLHSAVSGSHSQSHSLPPDVQTSSSSPNSSSSSSAATPNQELSSSASTVSSSPSTAVLSEQSRSASVWSRSRWYSRLMRCRSALLSGRQGGTTRISGVFGVEEIGGCSVCCGFCVSGCSGLRGRRRRLLPPPPPPPPLPLLKPPARSDGSDSRRSRWRSQPVFRPPPLLLLAVRRRPLRRLGPSACCCGTDIRMVQQLRTSLISFLPSSGCAASLAAALAAAAAPSTPPFFVPDTMSSMRSRRMAVCEGHGGFENSGGLEHLIFNAERLPDAVSLHVAQFARLAVHAPHPVLRLRARVLRPQRRQSPDDVGATVLDEGARDHLQGRGQGAVGALVHRGERFALLRHRVGDGHLEGAAARAELRLQDDVAGNVKGVIEAAVHLVQDVLAGAAQHDGAGLRVAALHQAAQHGHAGLDQVVLGEVADALLGDDQVGLDGQHSLADGLDVLFLQLQQAREVLLLADFHIGLALAFLVLEVAVQQHNARIGNAPAHLRVHHVLVDHDAVQHAGVLDAAARNFLNASVALDVDFLGLAVRPPLLVHRAHRVQGDAAGHLVPLGVHSGAEAGADQLVHLVRVVGVHVYGVATGGLRRLPVGGDDNGRMDALLQKSGGHGQDLPSQDDHGGGAVAHFLVLGAGDLDHALGGRVLHGDLAQDGIAIVGHDNAAHGVHEHFEHSLGAQACTNDISHSLGRLDVGQLNFATLLAFGVLI</sequence>
<feature type="compositionally biased region" description="Polar residues" evidence="4">
    <location>
        <begin position="182"/>
        <end position="194"/>
    </location>
</feature>
<dbReference type="InterPro" id="IPR015424">
    <property type="entry name" value="PyrdxlP-dep_Trfase"/>
</dbReference>
<evidence type="ECO:0000256" key="1">
    <source>
        <dbReference type="ARBA" id="ARBA00022723"/>
    </source>
</evidence>
<organism evidence="6 7">
    <name type="scientific">Macrostomum lignano</name>
    <dbReference type="NCBI Taxonomy" id="282301"/>
    <lineage>
        <taxon>Eukaryota</taxon>
        <taxon>Metazoa</taxon>
        <taxon>Spiralia</taxon>
        <taxon>Lophotrochozoa</taxon>
        <taxon>Platyhelminthes</taxon>
        <taxon>Rhabditophora</taxon>
        <taxon>Macrostomorpha</taxon>
        <taxon>Macrostomida</taxon>
        <taxon>Macrostomidae</taxon>
        <taxon>Macrostomum</taxon>
    </lineage>
</organism>
<feature type="region of interest" description="Disordered" evidence="4">
    <location>
        <begin position="1733"/>
        <end position="1808"/>
    </location>
</feature>
<dbReference type="Pfam" id="PF22633">
    <property type="entry name" value="F5_F8_type_C_2"/>
    <property type="match status" value="1"/>
</dbReference>
<feature type="region of interest" description="Disordered" evidence="4">
    <location>
        <begin position="1582"/>
        <end position="1603"/>
    </location>
</feature>
<feature type="compositionally biased region" description="Low complexity" evidence="4">
    <location>
        <begin position="1751"/>
        <end position="1764"/>
    </location>
</feature>
<dbReference type="InterPro" id="IPR008979">
    <property type="entry name" value="Galactose-bd-like_sf"/>
</dbReference>
<accession>A0A1I8HMW1</accession>
<dbReference type="PANTHER" id="PTHR43686:SF1">
    <property type="entry name" value="AMINOTRAN_5 DOMAIN-CONTAINING PROTEIN"/>
    <property type="match status" value="1"/>
</dbReference>
<evidence type="ECO:0000256" key="3">
    <source>
        <dbReference type="ARBA" id="ARBA00023157"/>
    </source>
</evidence>
<feature type="compositionally biased region" description="Low complexity" evidence="4">
    <location>
        <begin position="849"/>
        <end position="878"/>
    </location>
</feature>
<feature type="compositionally biased region" description="Low complexity" evidence="4">
    <location>
        <begin position="348"/>
        <end position="366"/>
    </location>
</feature>
<dbReference type="Gene3D" id="2.60.120.260">
    <property type="entry name" value="Galactose-binding domain-like"/>
    <property type="match status" value="1"/>
</dbReference>
<feature type="compositionally biased region" description="Low complexity" evidence="4">
    <location>
        <begin position="2077"/>
        <end position="2086"/>
    </location>
</feature>
<feature type="compositionally biased region" description="Polar residues" evidence="4">
    <location>
        <begin position="800"/>
        <end position="818"/>
    </location>
</feature>
<dbReference type="WBParaSite" id="maker-uti_cns_0006897-snap-gene-0.2-mRNA-1">
    <property type="protein sequence ID" value="maker-uti_cns_0006897-snap-gene-0.2-mRNA-1"/>
    <property type="gene ID" value="maker-uti_cns_0006897-snap-gene-0.2"/>
</dbReference>
<dbReference type="Gene3D" id="3.40.640.10">
    <property type="entry name" value="Type I PLP-dependent aspartate aminotransferase-like (Major domain)"/>
    <property type="match status" value="1"/>
</dbReference>
<dbReference type="Proteomes" id="UP000095280">
    <property type="component" value="Unplaced"/>
</dbReference>
<keyword evidence="6" id="KW-1185">Reference proteome</keyword>
<feature type="region of interest" description="Disordered" evidence="4">
    <location>
        <begin position="241"/>
        <end position="273"/>
    </location>
</feature>
<dbReference type="SMART" id="SM00607">
    <property type="entry name" value="FTP"/>
    <property type="match status" value="1"/>
</dbReference>
<feature type="region of interest" description="Disordered" evidence="4">
    <location>
        <begin position="172"/>
        <end position="194"/>
    </location>
</feature>
<dbReference type="InterPro" id="IPR006585">
    <property type="entry name" value="FTP1"/>
</dbReference>
<proteinExistence type="predicted"/>
<keyword evidence="3" id="KW-1015">Disulfide bond</keyword>
<feature type="region of interest" description="Disordered" evidence="4">
    <location>
        <begin position="842"/>
        <end position="884"/>
    </location>
</feature>
<keyword evidence="1" id="KW-0479">Metal-binding</keyword>
<dbReference type="SUPFAM" id="SSF53383">
    <property type="entry name" value="PLP-dependent transferases"/>
    <property type="match status" value="1"/>
</dbReference>
<dbReference type="SUPFAM" id="SSF49785">
    <property type="entry name" value="Galactose-binding domain-like"/>
    <property type="match status" value="1"/>
</dbReference>
<feature type="domain" description="Fucolectin tachylectin-4 pentraxin-1" evidence="5">
    <location>
        <begin position="1907"/>
        <end position="2040"/>
    </location>
</feature>
<dbReference type="GO" id="GO:0046872">
    <property type="term" value="F:metal ion binding"/>
    <property type="evidence" value="ECO:0007669"/>
    <property type="project" value="UniProtKB-KW"/>
</dbReference>
<dbReference type="InterPro" id="IPR015422">
    <property type="entry name" value="PyrdxlP-dep_Trfase_small"/>
</dbReference>
<evidence type="ECO:0000256" key="4">
    <source>
        <dbReference type="SAM" id="MobiDB-lite"/>
    </source>
</evidence>
<evidence type="ECO:0000259" key="5">
    <source>
        <dbReference type="SMART" id="SM00607"/>
    </source>
</evidence>
<name>A0A1I8HMW1_9PLAT</name>
<feature type="region of interest" description="Disordered" evidence="4">
    <location>
        <begin position="2197"/>
        <end position="2231"/>
    </location>
</feature>
<dbReference type="InterPro" id="IPR015421">
    <property type="entry name" value="PyrdxlP-dep_Trfase_major"/>
</dbReference>
<evidence type="ECO:0000313" key="7">
    <source>
        <dbReference type="WBParaSite" id="maker-uti_cns_0006897-snap-gene-0.2-mRNA-1"/>
    </source>
</evidence>
<feature type="region of interest" description="Disordered" evidence="4">
    <location>
        <begin position="797"/>
        <end position="825"/>
    </location>
</feature>
<evidence type="ECO:0000256" key="2">
    <source>
        <dbReference type="ARBA" id="ARBA00022837"/>
    </source>
</evidence>